<dbReference type="AlphaFoldDB" id="A0A0P7ZWW2"/>
<dbReference type="GO" id="GO:0005886">
    <property type="term" value="C:plasma membrane"/>
    <property type="evidence" value="ECO:0007669"/>
    <property type="project" value="TreeGrafter"/>
</dbReference>
<keyword evidence="1" id="KW-1133">Transmembrane helix</keyword>
<evidence type="ECO:0000313" key="3">
    <source>
        <dbReference type="Proteomes" id="UP000050465"/>
    </source>
</evidence>
<name>A0A0P7ZWW2_9CYAN</name>
<comment type="caution">
    <text evidence="2">The sequence shown here is derived from an EMBL/GenBank/DDBJ whole genome shotgun (WGS) entry which is preliminary data.</text>
</comment>
<dbReference type="PATRIC" id="fig|1666911.3.peg.4830"/>
<protein>
    <submittedName>
        <fullName evidence="2">Cation/multidrug efflux pump</fullName>
    </submittedName>
</protein>
<feature type="transmembrane region" description="Helical" evidence="1">
    <location>
        <begin position="847"/>
        <end position="866"/>
    </location>
</feature>
<dbReference type="Proteomes" id="UP000050465">
    <property type="component" value="Unassembled WGS sequence"/>
</dbReference>
<evidence type="ECO:0000313" key="2">
    <source>
        <dbReference type="EMBL" id="KPQ34869.1"/>
    </source>
</evidence>
<sequence length="1028" mass="109343">MFNISAWSIKRPVPTLVLFLVLTVAGLVAFGQLGVDANPNIDVPAVLVEVRQTGAGPAELETQVTRKVEDAVAGLGDIDQLTSTVSDGLSTTVISFDLGVDTEQATNDVRDAVTRIRQDLPQDAQEPLVRRLEFSGGPTVIYTVASDQRSVEALSDLVDRTISRRLLSVDGVSQVTRVGGVDREIRVDLQPDQLNALGITATAVNDQIRAFNIDLPGGRSDISGIEQGIRTLGSADTVAALQAFNVVLPAGDTVPLTSLGTVKDDFAEIRTSAYSNDTPVVGFEVYRSKGSVVVGVEDGVKAAIADLENTLDEDISFQLVFTQATDIRDSYQASIDALILGCILAVVVVGLFLRNWRTTLITATALPLSIIPTFLVLQALNYTLNSMSLLALTLAVGNLVDDAIVEIENVERHIQMGKPPLQAALDSTAEVGLAVVTTTATIVAVFLPVAFMGGIPGQFFQPFGVTVAVATMFSTLVARLVTPMMAAYLLQPQVEGQTDNMVIAADGMRVPRLLLPYHKLLNSALRHRLLTIILALSFFIGSCMLAQFIPTALFDAGNTDLTTVQVELPPGSTLAKTDQVSKLVSDRLLAHPATDRVFRTQEPGESTAYVQLKPKDERVNRLTFEQSMREEFKTIPGTRINFVSQGAGGGGKGLEIVLTGENPELLGEAAQTLTQQMRAVPGLVEVSSTAALVQPEILIRPDPIRAADLGVSVSSIARTASLATLGDAESNLADFNAGDRQIPIRVRLSPESTQDITTLENLQVPSQNGDMVPLIAVADIEFGSGPAQIDRFNRSRQVTVGANLQGIELGEAIAAVDELPAMQNLPDGIRQQPTGDADIQREIFSRFGLALGTAIMMIYAVLVLLYNDFLYPFAVMVAIPLCVGGALMGLLIAQKPMGLFALIGIVLLVGLVTKNSILLVDYALIALQEGKSRRQAVIEAGIIRLRPILMTSLSTVAGMVPIALAIGAGGETRSPMAIAVIGGFSTSTLLTLVVVPVFFTYISGARSRTARVLSRATGIGRATSARSL</sequence>
<feature type="transmembrane region" description="Helical" evidence="1">
    <location>
        <begin position="948"/>
        <end position="970"/>
    </location>
</feature>
<dbReference type="InterPro" id="IPR001036">
    <property type="entry name" value="Acrflvin-R"/>
</dbReference>
<dbReference type="InterPro" id="IPR027463">
    <property type="entry name" value="AcrB_DN_DC_subdom"/>
</dbReference>
<reference evidence="2 3" key="1">
    <citation type="submission" date="2015-09" db="EMBL/GenBank/DDBJ databases">
        <title>Identification and resolution of microdiversity through metagenomic sequencing of parallel consortia.</title>
        <authorList>
            <person name="Nelson W.C."/>
            <person name="Romine M.F."/>
            <person name="Lindemann S.R."/>
        </authorList>
    </citation>
    <scope>NUCLEOTIDE SEQUENCE [LARGE SCALE GENOMIC DNA]</scope>
    <source>
        <strain evidence="2">Ana</strain>
    </source>
</reference>
<dbReference type="Pfam" id="PF00873">
    <property type="entry name" value="ACR_tran"/>
    <property type="match status" value="1"/>
</dbReference>
<dbReference type="PANTHER" id="PTHR32063:SF77">
    <property type="entry name" value="ACR FAMILY TRANSPORT PROTEIN"/>
    <property type="match status" value="1"/>
</dbReference>
<feature type="transmembrane region" description="Helical" evidence="1">
    <location>
        <begin position="333"/>
        <end position="353"/>
    </location>
</feature>
<dbReference type="Gene3D" id="1.20.1640.10">
    <property type="entry name" value="Multidrug efflux transporter AcrB transmembrane domain"/>
    <property type="match status" value="2"/>
</dbReference>
<dbReference type="Gene3D" id="3.30.70.1320">
    <property type="entry name" value="Multidrug efflux transporter AcrB pore domain like"/>
    <property type="match status" value="1"/>
</dbReference>
<dbReference type="EMBL" id="LJZR01000016">
    <property type="protein sequence ID" value="KPQ34869.1"/>
    <property type="molecule type" value="Genomic_DNA"/>
</dbReference>
<evidence type="ECO:0000256" key="1">
    <source>
        <dbReference type="SAM" id="Phobius"/>
    </source>
</evidence>
<feature type="transmembrane region" description="Helical" evidence="1">
    <location>
        <begin position="459"/>
        <end position="481"/>
    </location>
</feature>
<dbReference type="Gene3D" id="3.30.70.1430">
    <property type="entry name" value="Multidrug efflux transporter AcrB pore domain"/>
    <property type="match status" value="2"/>
</dbReference>
<dbReference type="Gene3D" id="3.30.2090.10">
    <property type="entry name" value="Multidrug efflux transporter AcrB TolC docking domain, DN and DC subdomains"/>
    <property type="match status" value="2"/>
</dbReference>
<dbReference type="Gene3D" id="3.30.70.1440">
    <property type="entry name" value="Multidrug efflux transporter AcrB pore domain"/>
    <property type="match status" value="1"/>
</dbReference>
<dbReference type="PANTHER" id="PTHR32063">
    <property type="match status" value="1"/>
</dbReference>
<organism evidence="2 3">
    <name type="scientific">Phormidesmis priestleyi Ana</name>
    <dbReference type="NCBI Taxonomy" id="1666911"/>
    <lineage>
        <taxon>Bacteria</taxon>
        <taxon>Bacillati</taxon>
        <taxon>Cyanobacteriota</taxon>
        <taxon>Cyanophyceae</taxon>
        <taxon>Leptolyngbyales</taxon>
        <taxon>Leptolyngbyaceae</taxon>
        <taxon>Phormidesmis</taxon>
    </lineage>
</organism>
<feature type="transmembrane region" description="Helical" evidence="1">
    <location>
        <begin position="976"/>
        <end position="1002"/>
    </location>
</feature>
<dbReference type="SUPFAM" id="SSF82693">
    <property type="entry name" value="Multidrug efflux transporter AcrB pore domain, PN1, PN2, PC1 and PC2 subdomains"/>
    <property type="match status" value="3"/>
</dbReference>
<dbReference type="GO" id="GO:0042910">
    <property type="term" value="F:xenobiotic transmembrane transporter activity"/>
    <property type="evidence" value="ECO:0007669"/>
    <property type="project" value="TreeGrafter"/>
</dbReference>
<dbReference type="SUPFAM" id="SSF82714">
    <property type="entry name" value="Multidrug efflux transporter AcrB TolC docking domain, DN and DC subdomains"/>
    <property type="match status" value="2"/>
</dbReference>
<feature type="transmembrane region" description="Helical" evidence="1">
    <location>
        <begin position="899"/>
        <end position="927"/>
    </location>
</feature>
<proteinExistence type="predicted"/>
<dbReference type="STRING" id="1666911.HLUCCA11_13080"/>
<keyword evidence="1" id="KW-0472">Membrane</keyword>
<keyword evidence="1" id="KW-0812">Transmembrane</keyword>
<dbReference type="SUPFAM" id="SSF82866">
    <property type="entry name" value="Multidrug efflux transporter AcrB transmembrane domain"/>
    <property type="match status" value="2"/>
</dbReference>
<accession>A0A0P7ZWW2</accession>
<feature type="transmembrane region" description="Helical" evidence="1">
    <location>
        <begin position="428"/>
        <end position="453"/>
    </location>
</feature>
<gene>
    <name evidence="2" type="ORF">HLUCCA11_13080</name>
</gene>
<feature type="transmembrane region" description="Helical" evidence="1">
    <location>
        <begin position="873"/>
        <end position="893"/>
    </location>
</feature>
<feature type="transmembrane region" description="Helical" evidence="1">
    <location>
        <begin position="529"/>
        <end position="549"/>
    </location>
</feature>
<dbReference type="PRINTS" id="PR00702">
    <property type="entry name" value="ACRIFLAVINRP"/>
</dbReference>